<dbReference type="EMBL" id="NKXS01002188">
    <property type="protein sequence ID" value="PIN14890.1"/>
    <property type="molecule type" value="Genomic_DNA"/>
</dbReference>
<accession>A0A2G9HC63</accession>
<dbReference type="OrthoDB" id="671439at2759"/>
<comment type="caution">
    <text evidence="4">The sequence shown here is derived from an EMBL/GenBank/DDBJ whole genome shotgun (WGS) entry which is preliminary data.</text>
</comment>
<dbReference type="InterPro" id="IPR023213">
    <property type="entry name" value="CAT-like_dom_sf"/>
</dbReference>
<evidence type="ECO:0000313" key="4">
    <source>
        <dbReference type="EMBL" id="PIN14890.1"/>
    </source>
</evidence>
<evidence type="ECO:0000256" key="2">
    <source>
        <dbReference type="ARBA" id="ARBA00022679"/>
    </source>
</evidence>
<organism evidence="4 5">
    <name type="scientific">Handroanthus impetiginosus</name>
    <dbReference type="NCBI Taxonomy" id="429701"/>
    <lineage>
        <taxon>Eukaryota</taxon>
        <taxon>Viridiplantae</taxon>
        <taxon>Streptophyta</taxon>
        <taxon>Embryophyta</taxon>
        <taxon>Tracheophyta</taxon>
        <taxon>Spermatophyta</taxon>
        <taxon>Magnoliopsida</taxon>
        <taxon>eudicotyledons</taxon>
        <taxon>Gunneridae</taxon>
        <taxon>Pentapetalae</taxon>
        <taxon>asterids</taxon>
        <taxon>lamiids</taxon>
        <taxon>Lamiales</taxon>
        <taxon>Bignoniaceae</taxon>
        <taxon>Crescentiina</taxon>
        <taxon>Tabebuia alliance</taxon>
        <taxon>Handroanthus</taxon>
    </lineage>
</organism>
<keyword evidence="3 4" id="KW-0012">Acyltransferase</keyword>
<dbReference type="PANTHER" id="PTHR31623">
    <property type="entry name" value="F21J9.9"/>
    <property type="match status" value="1"/>
</dbReference>
<dbReference type="EC" id="2.3.1.160" evidence="4"/>
<dbReference type="AlphaFoldDB" id="A0A2G9HC63"/>
<dbReference type="STRING" id="429701.A0A2G9HC63"/>
<name>A0A2G9HC63_9LAMI</name>
<dbReference type="Proteomes" id="UP000231279">
    <property type="component" value="Unassembled WGS sequence"/>
</dbReference>
<keyword evidence="5" id="KW-1185">Reference proteome</keyword>
<dbReference type="Gene3D" id="3.30.559.10">
    <property type="entry name" value="Chloramphenicol acetyltransferase-like domain"/>
    <property type="match status" value="3"/>
</dbReference>
<dbReference type="GO" id="GO:0050636">
    <property type="term" value="F:vinorine synthase activity"/>
    <property type="evidence" value="ECO:0007669"/>
    <property type="project" value="UniProtKB-EC"/>
</dbReference>
<reference evidence="5" key="1">
    <citation type="journal article" date="2018" name="Gigascience">
        <title>Genome assembly of the Pink Ipe (Handroanthus impetiginosus, Bignoniaceae), a highly valued, ecologically keystone Neotropical timber forest tree.</title>
        <authorList>
            <person name="Silva-Junior O.B."/>
            <person name="Grattapaglia D."/>
            <person name="Novaes E."/>
            <person name="Collevatti R.G."/>
        </authorList>
    </citation>
    <scope>NUCLEOTIDE SEQUENCE [LARGE SCALE GENOMIC DNA]</scope>
    <source>
        <strain evidence="5">cv. UFG-1</strain>
    </source>
</reference>
<evidence type="ECO:0000313" key="5">
    <source>
        <dbReference type="Proteomes" id="UP000231279"/>
    </source>
</evidence>
<protein>
    <submittedName>
        <fullName evidence="4">Vinorine synthase</fullName>
        <ecNumber evidence="4">2.3.1.160</ecNumber>
    </submittedName>
</protein>
<dbReference type="Pfam" id="PF02458">
    <property type="entry name" value="Transferase"/>
    <property type="match status" value="3"/>
</dbReference>
<evidence type="ECO:0000256" key="1">
    <source>
        <dbReference type="ARBA" id="ARBA00009861"/>
    </source>
</evidence>
<proteinExistence type="inferred from homology"/>
<gene>
    <name evidence="4" type="ORF">CDL12_12479</name>
</gene>
<dbReference type="PANTHER" id="PTHR31623:SF110">
    <property type="entry name" value="VINORINE SYNTHASE-LIKE"/>
    <property type="match status" value="1"/>
</dbReference>
<keyword evidence="2 4" id="KW-0808">Transferase</keyword>
<comment type="similarity">
    <text evidence="1">Belongs to the plant acyltransferase family.</text>
</comment>
<sequence length="331" mass="37357">MELLNVDIISKEMIKPSSPTPNHFRNLKLSFLDQISPQVNRHIDCNDAGAEFIEARVDARLIQVIKEPRTEELQQLLPVEPLGQTDDKAILSVKISFFNCGGIAIGEAEDIQPSFDLAFHFPPKDLFGFGITPNVGASKEKITTKRLVFDKKKLTKLKQVAASGEVKNPTRVEALLAFIWHHYIQATRAKMNTQNITSFAAVPADSFGNCWRAAFAILSQTEDSYDLVTKLRYAIAEIDDGYIKKLLYEDYLSNLSRRIDFFKKDIQVDFGWGKPVWVCTTTLPFKNLVILMGSLSRNGIEAWVNVPDDDLEMLETHYKQLNAVNSVDMDA</sequence>
<evidence type="ECO:0000256" key="3">
    <source>
        <dbReference type="ARBA" id="ARBA00023315"/>
    </source>
</evidence>